<sequence length="81" mass="9213">MLFDNCVSRLNLEKLFSEGNHSIRAESMWSDTGETFEDNFIVRDRIQSPNFPESDGFIVFSVTWSSSSATDDGFIVVKILE</sequence>
<dbReference type="RefSeq" id="WP_265045922.1">
    <property type="nucleotide sequence ID" value="NZ_CP100390.1"/>
</dbReference>
<name>A0ABY6MX63_9ALTE</name>
<protein>
    <submittedName>
        <fullName evidence="1">Uncharacterized protein</fullName>
    </submittedName>
</protein>
<proteinExistence type="predicted"/>
<keyword evidence="2" id="KW-1185">Reference proteome</keyword>
<gene>
    <name evidence="1" type="ORF">NKI27_10000</name>
</gene>
<dbReference type="Proteomes" id="UP001163739">
    <property type="component" value="Chromosome"/>
</dbReference>
<evidence type="ECO:0000313" key="2">
    <source>
        <dbReference type="Proteomes" id="UP001163739"/>
    </source>
</evidence>
<dbReference type="EMBL" id="CP100390">
    <property type="protein sequence ID" value="UZE94428.1"/>
    <property type="molecule type" value="Genomic_DNA"/>
</dbReference>
<evidence type="ECO:0000313" key="1">
    <source>
        <dbReference type="EMBL" id="UZE94428.1"/>
    </source>
</evidence>
<accession>A0ABY6MX63</accession>
<reference evidence="1" key="1">
    <citation type="submission" date="2022-06" db="EMBL/GenBank/DDBJ databases">
        <title>Alkalimarinus sp. nov., isolated from gut of a Alitta virens.</title>
        <authorList>
            <person name="Yang A.I."/>
            <person name="Shin N.-R."/>
        </authorList>
    </citation>
    <scope>NUCLEOTIDE SEQUENCE</scope>
    <source>
        <strain evidence="1">A2M4</strain>
    </source>
</reference>
<organism evidence="1 2">
    <name type="scientific">Alkalimarinus alittae</name>
    <dbReference type="NCBI Taxonomy" id="2961619"/>
    <lineage>
        <taxon>Bacteria</taxon>
        <taxon>Pseudomonadati</taxon>
        <taxon>Pseudomonadota</taxon>
        <taxon>Gammaproteobacteria</taxon>
        <taxon>Alteromonadales</taxon>
        <taxon>Alteromonadaceae</taxon>
        <taxon>Alkalimarinus</taxon>
    </lineage>
</organism>